<dbReference type="AlphaFoldDB" id="R4V3H1"/>
<dbReference type="KEGG" id="ssal:SPISAL_02285"/>
<dbReference type="PATRIC" id="fig|1260251.3.peg.460"/>
<dbReference type="Proteomes" id="UP000017881">
    <property type="component" value="Chromosome"/>
</dbReference>
<evidence type="ECO:0008006" key="3">
    <source>
        <dbReference type="Google" id="ProtNLM"/>
    </source>
</evidence>
<dbReference type="HOGENOM" id="CLU_1155812_0_0_6"/>
<proteinExistence type="predicted"/>
<evidence type="ECO:0000313" key="2">
    <source>
        <dbReference type="Proteomes" id="UP000017881"/>
    </source>
</evidence>
<name>R4V3H1_9GAMM</name>
<accession>R4V3H1</accession>
<protein>
    <recommendedName>
        <fullName evidence="3">SHOCT domain-containing protein</fullName>
    </recommendedName>
</protein>
<dbReference type="EMBL" id="CP005963">
    <property type="protein sequence ID" value="AGM40554.1"/>
    <property type="molecule type" value="Genomic_DNA"/>
</dbReference>
<organism evidence="1 2">
    <name type="scientific">Spiribacter salinus M19-40</name>
    <dbReference type="NCBI Taxonomy" id="1260251"/>
    <lineage>
        <taxon>Bacteria</taxon>
        <taxon>Pseudomonadati</taxon>
        <taxon>Pseudomonadota</taxon>
        <taxon>Gammaproteobacteria</taxon>
        <taxon>Chromatiales</taxon>
        <taxon>Ectothiorhodospiraceae</taxon>
        <taxon>Spiribacter</taxon>
    </lineage>
</organism>
<evidence type="ECO:0000313" key="1">
    <source>
        <dbReference type="EMBL" id="AGM40554.1"/>
    </source>
</evidence>
<reference evidence="1 2" key="1">
    <citation type="journal article" date="2013" name="Genome Announc.">
        <title>Draft Genome of Spiribacter salinus M19-40, an Abundant Gammaproteobacterium in Aquatic Hypersaline Environments.</title>
        <authorList>
            <person name="Leon M.J."/>
            <person name="Ghai R."/>
            <person name="Fernandez A.B."/>
            <person name="Sanchez-Porro C."/>
            <person name="Rodriguez-Valera F."/>
            <person name="Ventosa A."/>
        </authorList>
    </citation>
    <scope>NUCLEOTIDE SEQUENCE [LARGE SCALE GENOMIC DNA]</scope>
    <source>
        <strain evidence="1 2">M19-40</strain>
    </source>
</reference>
<sequence length="240" mass="26074">MKASLVLSSENHSVECAKPYSVSPDLATPGLVKFTDDRQYCSSQTFPVTENFMAARAWLIPITTTFLLAGCGISMPELGSLGGDGSRGIFAAQPDSSTAATRAENMEISTEVPEVGARETGQRRGIARANCASDEGLETGYENALEDLRIKVANDGADYLRVRGSGDIESRGFCDENYYRIDGVGFRTDVANARSADGNTASGADSLTARLEELEALRERDLITEEEYDRLRERVMSEPY</sequence>
<keyword evidence="2" id="KW-1185">Reference proteome</keyword>
<gene>
    <name evidence="1" type="ORF">SPISAL_02285</name>
</gene>